<feature type="compositionally biased region" description="Basic residues" evidence="1">
    <location>
        <begin position="56"/>
        <end position="66"/>
    </location>
</feature>
<feature type="compositionally biased region" description="Basic and acidic residues" evidence="1">
    <location>
        <begin position="67"/>
        <end position="77"/>
    </location>
</feature>
<protein>
    <submittedName>
        <fullName evidence="2">Uncharacterized protein</fullName>
    </submittedName>
</protein>
<dbReference type="Proteomes" id="UP001417504">
    <property type="component" value="Unassembled WGS sequence"/>
</dbReference>
<evidence type="ECO:0000313" key="2">
    <source>
        <dbReference type="EMBL" id="KAK9103191.1"/>
    </source>
</evidence>
<reference evidence="2 3" key="1">
    <citation type="submission" date="2024-01" db="EMBL/GenBank/DDBJ databases">
        <title>Genome assemblies of Stephania.</title>
        <authorList>
            <person name="Yang L."/>
        </authorList>
    </citation>
    <scope>NUCLEOTIDE SEQUENCE [LARGE SCALE GENOMIC DNA]</scope>
    <source>
        <strain evidence="2">QJT</strain>
        <tissue evidence="2">Leaf</tissue>
    </source>
</reference>
<proteinExistence type="predicted"/>
<name>A0AAP0F0Q2_9MAGN</name>
<dbReference type="EMBL" id="JBBNAE010000008">
    <property type="protein sequence ID" value="KAK9103191.1"/>
    <property type="molecule type" value="Genomic_DNA"/>
</dbReference>
<dbReference type="AlphaFoldDB" id="A0AAP0F0Q2"/>
<comment type="caution">
    <text evidence="2">The sequence shown here is derived from an EMBL/GenBank/DDBJ whole genome shotgun (WGS) entry which is preliminary data.</text>
</comment>
<accession>A0AAP0F0Q2</accession>
<evidence type="ECO:0000256" key="1">
    <source>
        <dbReference type="SAM" id="MobiDB-lite"/>
    </source>
</evidence>
<gene>
    <name evidence="2" type="ORF">Sjap_020445</name>
</gene>
<evidence type="ECO:0000313" key="3">
    <source>
        <dbReference type="Proteomes" id="UP001417504"/>
    </source>
</evidence>
<sequence length="77" mass="8805">MLKNKKKNTPTSSLHHSHSRFPLTLISFHSSHTFTLPHSLVHGLVSLSLTTSFPPPRHRPRPRRRPDRLAGRLAEAR</sequence>
<keyword evidence="3" id="KW-1185">Reference proteome</keyword>
<organism evidence="2 3">
    <name type="scientific">Stephania japonica</name>
    <dbReference type="NCBI Taxonomy" id="461633"/>
    <lineage>
        <taxon>Eukaryota</taxon>
        <taxon>Viridiplantae</taxon>
        <taxon>Streptophyta</taxon>
        <taxon>Embryophyta</taxon>
        <taxon>Tracheophyta</taxon>
        <taxon>Spermatophyta</taxon>
        <taxon>Magnoliopsida</taxon>
        <taxon>Ranunculales</taxon>
        <taxon>Menispermaceae</taxon>
        <taxon>Menispermoideae</taxon>
        <taxon>Cissampelideae</taxon>
        <taxon>Stephania</taxon>
    </lineage>
</organism>
<feature type="region of interest" description="Disordered" evidence="1">
    <location>
        <begin position="51"/>
        <end position="77"/>
    </location>
</feature>